<sequence>MATKSRSSFLPLFMSIVAISIALISIGYCFPHIIDIVTDGWERSTRTIAYFTRIIRGGTA</sequence>
<comment type="caution">
    <text evidence="2">The sequence shown here is derived from an EMBL/GenBank/DDBJ whole genome shotgun (WGS) entry which is preliminary data.</text>
</comment>
<keyword evidence="3" id="KW-1185">Reference proteome</keyword>
<feature type="transmembrane region" description="Helical" evidence="1">
    <location>
        <begin position="12"/>
        <end position="34"/>
    </location>
</feature>
<organism evidence="2 3">
    <name type="scientific">Sporosarcina quadrami</name>
    <dbReference type="NCBI Taxonomy" id="2762234"/>
    <lineage>
        <taxon>Bacteria</taxon>
        <taxon>Bacillati</taxon>
        <taxon>Bacillota</taxon>
        <taxon>Bacilli</taxon>
        <taxon>Bacillales</taxon>
        <taxon>Caryophanaceae</taxon>
        <taxon>Sporosarcina</taxon>
    </lineage>
</organism>
<protein>
    <submittedName>
        <fullName evidence="2">Uncharacterized protein</fullName>
    </submittedName>
</protein>
<dbReference type="EMBL" id="JACSQN010000011">
    <property type="protein sequence ID" value="MBD7985433.1"/>
    <property type="molecule type" value="Genomic_DNA"/>
</dbReference>
<accession>A0ABR8UBL9</accession>
<dbReference type="Proteomes" id="UP000626786">
    <property type="component" value="Unassembled WGS sequence"/>
</dbReference>
<evidence type="ECO:0000256" key="1">
    <source>
        <dbReference type="SAM" id="Phobius"/>
    </source>
</evidence>
<keyword evidence="1" id="KW-0472">Membrane</keyword>
<gene>
    <name evidence="2" type="ORF">H9649_12605</name>
</gene>
<dbReference type="RefSeq" id="WP_191695258.1">
    <property type="nucleotide sequence ID" value="NZ_JACSQN010000011.1"/>
</dbReference>
<keyword evidence="1" id="KW-1133">Transmembrane helix</keyword>
<evidence type="ECO:0000313" key="2">
    <source>
        <dbReference type="EMBL" id="MBD7985433.1"/>
    </source>
</evidence>
<evidence type="ECO:0000313" key="3">
    <source>
        <dbReference type="Proteomes" id="UP000626786"/>
    </source>
</evidence>
<keyword evidence="1" id="KW-0812">Transmembrane</keyword>
<name>A0ABR8UBL9_9BACL</name>
<proteinExistence type="predicted"/>
<reference evidence="2 3" key="1">
    <citation type="submission" date="2020-08" db="EMBL/GenBank/DDBJ databases">
        <title>A Genomic Blueprint of the Chicken Gut Microbiome.</title>
        <authorList>
            <person name="Gilroy R."/>
            <person name="Ravi A."/>
            <person name="Getino M."/>
            <person name="Pursley I."/>
            <person name="Horton D.L."/>
            <person name="Alikhan N.-F."/>
            <person name="Baker D."/>
            <person name="Gharbi K."/>
            <person name="Hall N."/>
            <person name="Watson M."/>
            <person name="Adriaenssens E.M."/>
            <person name="Foster-Nyarko E."/>
            <person name="Jarju S."/>
            <person name="Secka A."/>
            <person name="Antonio M."/>
            <person name="Oren A."/>
            <person name="Chaudhuri R."/>
            <person name="La Ragione R.M."/>
            <person name="Hildebrand F."/>
            <person name="Pallen M.J."/>
        </authorList>
    </citation>
    <scope>NUCLEOTIDE SEQUENCE [LARGE SCALE GENOMIC DNA]</scope>
    <source>
        <strain evidence="2 3">Sa2YVA2</strain>
    </source>
</reference>